<dbReference type="Proteomes" id="UP000233769">
    <property type="component" value="Chromosome tk0001"/>
</dbReference>
<dbReference type="AlphaFoldDB" id="A0A2N9AIC1"/>
<evidence type="ECO:0000256" key="1">
    <source>
        <dbReference type="SAM" id="MobiDB-lite"/>
    </source>
</evidence>
<reference evidence="4" key="1">
    <citation type="submission" date="2017-10" db="EMBL/GenBank/DDBJ databases">
        <authorList>
            <person name="Regsiter A."/>
            <person name="William W."/>
        </authorList>
    </citation>
    <scope>NUCLEOTIDE SEQUENCE [LARGE SCALE GENOMIC DNA]</scope>
</reference>
<evidence type="ECO:0000313" key="4">
    <source>
        <dbReference type="Proteomes" id="UP000233769"/>
    </source>
</evidence>
<evidence type="ECO:0000313" key="3">
    <source>
        <dbReference type="EMBL" id="SOR27124.1"/>
    </source>
</evidence>
<feature type="signal peptide" evidence="2">
    <location>
        <begin position="1"/>
        <end position="22"/>
    </location>
</feature>
<feature type="region of interest" description="Disordered" evidence="1">
    <location>
        <begin position="156"/>
        <end position="175"/>
    </location>
</feature>
<evidence type="ECO:0008006" key="5">
    <source>
        <dbReference type="Google" id="ProtNLM"/>
    </source>
</evidence>
<evidence type="ECO:0000256" key="2">
    <source>
        <dbReference type="SAM" id="SignalP"/>
    </source>
</evidence>
<protein>
    <recommendedName>
        <fullName evidence="5">Secreted protein</fullName>
    </recommendedName>
</protein>
<sequence>MLRSLRFGLIALATLASSSVFAPVSAQTFTLPEIGLQASGACPQLAMRERTGKTMVPLGCLDGTAKVIRWSGDGSGISLTPSASAASGTLARLIAERAPLASPAFTGSVVNAVPTACPTTAGNWTGNGLATWVPTCFGAFMSADKSGITIYPTRGTPSSNGLYPPNPEAGTPTTTNNNTANLLVQTKADGSMPKQTSSGFFNIDVVGGTVSAAHPSDAESPNATGLMITSQQRPGPAGQSPPAFWSINTDHVIAPGSGNTKSFGMELDLSNFNADCKVGENCTSAWFFYGGINAFPNLAVHYMANPHTQSYSGTATVSGATLTKSSGTFSQLITRMSYGGQTFRVDCTTTTCTADYPIGNSATPLEFKGYSAMAHTGLFFQDSADGTYIQDHDFYMGDSARSILTAAGKHRIGLDFTQDALPFAALFKGGQQVCYNGAAMCMSYSGGPNAWLFAPGTDPGAHVARIGATGDATFNGIVSANSFSANNAIGVSCSGPPTQNFQTVNGIVTRC</sequence>
<dbReference type="EMBL" id="LT962688">
    <property type="protein sequence ID" value="SOR27124.1"/>
    <property type="molecule type" value="Genomic_DNA"/>
</dbReference>
<proteinExistence type="predicted"/>
<gene>
    <name evidence="3" type="ORF">TK0001_0522</name>
</gene>
<feature type="chain" id="PRO_5015003082" description="Secreted protein" evidence="2">
    <location>
        <begin position="23"/>
        <end position="511"/>
    </location>
</feature>
<name>A0A2N9AIC1_METEX</name>
<accession>A0A2N9AIC1</accession>
<organism evidence="3 4">
    <name type="scientific">Methylorubrum extorquens</name>
    <name type="common">Methylobacterium dichloromethanicum</name>
    <name type="synonym">Methylobacterium extorquens</name>
    <dbReference type="NCBI Taxonomy" id="408"/>
    <lineage>
        <taxon>Bacteria</taxon>
        <taxon>Pseudomonadati</taxon>
        <taxon>Pseudomonadota</taxon>
        <taxon>Alphaproteobacteria</taxon>
        <taxon>Hyphomicrobiales</taxon>
        <taxon>Methylobacteriaceae</taxon>
        <taxon>Methylorubrum</taxon>
    </lineage>
</organism>
<keyword evidence="2" id="KW-0732">Signal</keyword>